<proteinExistence type="predicted"/>
<dbReference type="EMBL" id="CP159373">
    <property type="protein sequence ID" value="XCN71769.1"/>
    <property type="molecule type" value="Genomic_DNA"/>
</dbReference>
<feature type="transmembrane region" description="Helical" evidence="3">
    <location>
        <begin position="6"/>
        <end position="26"/>
    </location>
</feature>
<sequence>MGSKENTILLFPSLALIEGIFFLQFAKIQNFAQAKKKLFLLLFFSISCGILFLSWDFIIKQANSYGHRNFTFLERVLTEPRILLFYLSQIFSPTTSKLSIVHDITLSTSFFSPWQTLPAITVCIGLIFLGTINIHKNPLLSFAILYYFLNHLVESTIIPLELIFEHRNLLPSLFLFLPFAAFVEKVISTKKWTALIAGIICIFFLFQSGYATIERNKAWKNTGTLNEDALIKAPRSARVKLNLASWYTGQKKFQDAFILCEKAEQYEANDASRNTIIPIARMQKGIITYELGQPEKALEYFQQAYAFRKDYTAAAEKLIAVLVELKRYNEALQIINERYTLTKTPSLLLLKGSVFLRQGKPTDALTTYRQAEPFYLNSALIPAGIGKALTRQGDYSNASFQLNKAVQQNNSTAMLLQVENSLLAGDNQKAEAQLNKLLRRVSLINLWGFLNTTNKDPFQIPLDKDLLRPALLKTTSQMLTDLIEKRNE</sequence>
<dbReference type="KEGG" id="eaj:Q3M24_15830"/>
<protein>
    <recommendedName>
        <fullName evidence="5">Tetratricopeptide repeat-containing protein</fullName>
    </recommendedName>
</protein>
<gene>
    <name evidence="4" type="ORF">Q3M24_15830</name>
</gene>
<dbReference type="PANTHER" id="PTHR44227">
    <property type="match status" value="1"/>
</dbReference>
<evidence type="ECO:0000256" key="1">
    <source>
        <dbReference type="ARBA" id="ARBA00022737"/>
    </source>
</evidence>
<accession>A0AAU8LSA0</accession>
<dbReference type="InterPro" id="IPR019734">
    <property type="entry name" value="TPR_rpt"/>
</dbReference>
<dbReference type="InterPro" id="IPR011990">
    <property type="entry name" value="TPR-like_helical_dom_sf"/>
</dbReference>
<evidence type="ECO:0008006" key="5">
    <source>
        <dbReference type="Google" id="ProtNLM"/>
    </source>
</evidence>
<keyword evidence="2" id="KW-0802">TPR repeat</keyword>
<name>A0AAU8LSA0_9BACT</name>
<keyword evidence="3" id="KW-0812">Transmembrane</keyword>
<feature type="transmembrane region" description="Helical" evidence="3">
    <location>
        <begin position="194"/>
        <end position="213"/>
    </location>
</feature>
<keyword evidence="3" id="KW-1133">Transmembrane helix</keyword>
<feature type="transmembrane region" description="Helical" evidence="3">
    <location>
        <begin position="169"/>
        <end position="187"/>
    </location>
</feature>
<dbReference type="Gene3D" id="1.25.40.10">
    <property type="entry name" value="Tetratricopeptide repeat domain"/>
    <property type="match status" value="2"/>
</dbReference>
<organism evidence="4">
    <name type="scientific">Candidatus Electrothrix aestuarii</name>
    <dbReference type="NCBI Taxonomy" id="3062594"/>
    <lineage>
        <taxon>Bacteria</taxon>
        <taxon>Pseudomonadati</taxon>
        <taxon>Thermodesulfobacteriota</taxon>
        <taxon>Desulfobulbia</taxon>
        <taxon>Desulfobulbales</taxon>
        <taxon>Desulfobulbaceae</taxon>
        <taxon>Candidatus Electrothrix</taxon>
    </lineage>
</organism>
<evidence type="ECO:0000256" key="2">
    <source>
        <dbReference type="ARBA" id="ARBA00022803"/>
    </source>
</evidence>
<evidence type="ECO:0000256" key="3">
    <source>
        <dbReference type="SAM" id="Phobius"/>
    </source>
</evidence>
<dbReference type="SUPFAM" id="SSF48452">
    <property type="entry name" value="TPR-like"/>
    <property type="match status" value="2"/>
</dbReference>
<dbReference type="InterPro" id="IPR052346">
    <property type="entry name" value="O-mannosyl-transferase_TMTC"/>
</dbReference>
<dbReference type="SMART" id="SM00028">
    <property type="entry name" value="TPR"/>
    <property type="match status" value="4"/>
</dbReference>
<dbReference type="PANTHER" id="PTHR44227:SF3">
    <property type="entry name" value="PROTEIN O-MANNOSYL-TRANSFERASE TMTC4"/>
    <property type="match status" value="1"/>
</dbReference>
<reference evidence="4" key="1">
    <citation type="journal article" date="2024" name="Syst. Appl. Microbiol.">
        <title>First single-strain enrichments of Electrothrix cable bacteria, description of E. aestuarii sp. nov. and E. rattekaaiensis sp. nov., and proposal of a cable bacteria taxonomy following the rules of the SeqCode.</title>
        <authorList>
            <person name="Plum-Jensen L.E."/>
            <person name="Schramm A."/>
            <person name="Marshall I.P.G."/>
        </authorList>
    </citation>
    <scope>NUCLEOTIDE SEQUENCE</scope>
    <source>
        <strain evidence="4">Rat1</strain>
    </source>
</reference>
<reference evidence="4" key="2">
    <citation type="submission" date="2024-06" db="EMBL/GenBank/DDBJ databases">
        <authorList>
            <person name="Plum-Jensen L.E."/>
            <person name="Schramm A."/>
            <person name="Marshall I.P.G."/>
        </authorList>
    </citation>
    <scope>NUCLEOTIDE SEQUENCE</scope>
    <source>
        <strain evidence="4">Rat1</strain>
    </source>
</reference>
<feature type="transmembrane region" description="Helical" evidence="3">
    <location>
        <begin position="38"/>
        <end position="59"/>
    </location>
</feature>
<keyword evidence="3" id="KW-0472">Membrane</keyword>
<feature type="transmembrane region" description="Helical" evidence="3">
    <location>
        <begin position="144"/>
        <end position="163"/>
    </location>
</feature>
<feature type="transmembrane region" description="Helical" evidence="3">
    <location>
        <begin position="114"/>
        <end position="132"/>
    </location>
</feature>
<dbReference type="AlphaFoldDB" id="A0AAU8LSA0"/>
<evidence type="ECO:0000313" key="4">
    <source>
        <dbReference type="EMBL" id="XCN71769.1"/>
    </source>
</evidence>
<keyword evidence="1" id="KW-0677">Repeat</keyword>